<dbReference type="GO" id="GO:0000776">
    <property type="term" value="C:kinetochore"/>
    <property type="evidence" value="ECO:0007669"/>
    <property type="project" value="TreeGrafter"/>
</dbReference>
<evidence type="ECO:0000313" key="13">
    <source>
        <dbReference type="Proteomes" id="UP000298030"/>
    </source>
</evidence>
<sequence>MAPQPAATSKRYPLAATAVNHHQQPLVGNAYPQQHQPQLNMIPPPTPPKAGTATATTGKEPPLPRQNSKTRPPSPPKVISDKGGRLQFNRVGFLGEGGFARVYEVQDPKGNRLACKVVTKSALKTKKAKTKLYAEIKIHRSLSHPNIVTFQDCFEDDDNVYITLDLCQSGSLMDMLRRRRRFSEPETRFFMVQLIGACYYMHAHQVIHRDLKLGNLFLDANMNVKVGDFGLAALIENEGERKKTICGTPNYIAPEVLFDTANGHSFEVDIWSIGVILYTLVVGRPPFQTKEVKEIYKRIRDNEYEFPAERHISSAVKHLIQEILTPQPSERPTLHEIVDHPFFVQGTMPPFVPASAHDGPPDFRSISRSASEANLKRVRRASLLDVDYSQPQPPSAAALAQQREAQQQQQERQRGEGREQRRNITTSIAQQEKEFQKAVQPGSPISALLSSARQPLMVGPTAPGMGGGGVRESPLLRKLQQVAPKDSPLGRRSVTRGVDGALVEEERERDRAGAQFGSLNGAGAGPFGGAAGPFGSLGSGFRNRHGMSEEEEEELRVRKKELEAQKARIVAQMAPVKEEEDEEEPMEDDGDAAALPPKNHRDEEGDDEEERPLPPLPRTRTALAAEREKDKDKRKAYGATEERENVPPVQSSRAMLKGKGREVEKPRENRDVRALREHGLPASSSTASLVPSGPAPLQPKLNGFDAAAQTLTQAFEARSAHRPYLNPDTVDGSWPELEEERVFIVSWVDYCNKYGMGYALTDGSVGVHFNDSTSLVLSADKMHFDYISSRRQGTVYVRKSYDVEEYPDELKSKVYLLKHFEKYIMERLYGEYEYTFEDVDRRKGMEWVQKYLRMKHVIVFKLSHDVLQFNFYDHSKLILSSSGLLITHIDKHYQMTRWKLVDVLKFHMSPPANATGDEIRFNSRLVDKLKYCKEVLVSIKTASGAAGGEEGATAKEREEEVPRRKSEDRVRGSDERARGSREDMRRMAGASKVSLR</sequence>
<keyword evidence="6 7" id="KW-0067">ATP-binding</keyword>
<feature type="compositionally biased region" description="Basic and acidic residues" evidence="9">
    <location>
        <begin position="659"/>
        <end position="669"/>
    </location>
</feature>
<keyword evidence="3" id="KW-0677">Repeat</keyword>
<dbReference type="InterPro" id="IPR000959">
    <property type="entry name" value="POLO_box_dom"/>
</dbReference>
<dbReference type="Proteomes" id="UP000298030">
    <property type="component" value="Unassembled WGS sequence"/>
</dbReference>
<feature type="compositionally biased region" description="Basic and acidic residues" evidence="9">
    <location>
        <begin position="411"/>
        <end position="421"/>
    </location>
</feature>
<feature type="compositionally biased region" description="Basic and acidic residues" evidence="9">
    <location>
        <begin position="625"/>
        <end position="645"/>
    </location>
</feature>
<comment type="catalytic activity">
    <reaction evidence="8">
        <text>L-threonyl-[protein] + ATP = O-phospho-L-threonyl-[protein] + ADP + H(+)</text>
        <dbReference type="Rhea" id="RHEA:46608"/>
        <dbReference type="Rhea" id="RHEA-COMP:11060"/>
        <dbReference type="Rhea" id="RHEA-COMP:11605"/>
        <dbReference type="ChEBI" id="CHEBI:15378"/>
        <dbReference type="ChEBI" id="CHEBI:30013"/>
        <dbReference type="ChEBI" id="CHEBI:30616"/>
        <dbReference type="ChEBI" id="CHEBI:61977"/>
        <dbReference type="ChEBI" id="CHEBI:456216"/>
        <dbReference type="EC" id="2.7.11.21"/>
    </reaction>
</comment>
<keyword evidence="2 8" id="KW-0808">Transferase</keyword>
<keyword evidence="5 8" id="KW-0418">Kinase</keyword>
<dbReference type="EC" id="2.7.11.21" evidence="8"/>
<dbReference type="Pfam" id="PF00659">
    <property type="entry name" value="POLO_box"/>
    <property type="match status" value="2"/>
</dbReference>
<evidence type="ECO:0000313" key="12">
    <source>
        <dbReference type="EMBL" id="TEB24248.1"/>
    </source>
</evidence>
<name>A0A4Y7SRH3_COPMI</name>
<feature type="domain" description="POLO box" evidence="11">
    <location>
        <begin position="847"/>
        <end position="931"/>
    </location>
</feature>
<keyword evidence="4 7" id="KW-0547">Nucleotide-binding</keyword>
<feature type="compositionally biased region" description="Low complexity" evidence="9">
    <location>
        <begin position="49"/>
        <end position="60"/>
    </location>
</feature>
<evidence type="ECO:0000259" key="10">
    <source>
        <dbReference type="PROSITE" id="PS50011"/>
    </source>
</evidence>
<dbReference type="InterPro" id="IPR033695">
    <property type="entry name" value="POLO_box_2"/>
</dbReference>
<dbReference type="InterPro" id="IPR000719">
    <property type="entry name" value="Prot_kinase_dom"/>
</dbReference>
<feature type="region of interest" description="Disordered" evidence="9">
    <location>
        <begin position="527"/>
        <end position="669"/>
    </location>
</feature>
<evidence type="ECO:0000256" key="1">
    <source>
        <dbReference type="ARBA" id="ARBA00022527"/>
    </source>
</evidence>
<dbReference type="Gene3D" id="1.10.510.10">
    <property type="entry name" value="Transferase(Phosphotransferase) domain 1"/>
    <property type="match status" value="1"/>
</dbReference>
<dbReference type="PANTHER" id="PTHR24345">
    <property type="entry name" value="SERINE/THREONINE-PROTEIN KINASE PLK"/>
    <property type="match status" value="1"/>
</dbReference>
<dbReference type="GO" id="GO:0000922">
    <property type="term" value="C:spindle pole"/>
    <property type="evidence" value="ECO:0007669"/>
    <property type="project" value="TreeGrafter"/>
</dbReference>
<evidence type="ECO:0000256" key="3">
    <source>
        <dbReference type="ARBA" id="ARBA00022737"/>
    </source>
</evidence>
<dbReference type="GO" id="GO:0005816">
    <property type="term" value="C:spindle pole body"/>
    <property type="evidence" value="ECO:0007669"/>
    <property type="project" value="TreeGrafter"/>
</dbReference>
<evidence type="ECO:0000256" key="4">
    <source>
        <dbReference type="ARBA" id="ARBA00022741"/>
    </source>
</evidence>
<dbReference type="EMBL" id="QPFP01000068">
    <property type="protein sequence ID" value="TEB24248.1"/>
    <property type="molecule type" value="Genomic_DNA"/>
</dbReference>
<dbReference type="CDD" id="cd13118">
    <property type="entry name" value="POLO_box_1"/>
    <property type="match status" value="1"/>
</dbReference>
<dbReference type="PROSITE" id="PS50078">
    <property type="entry name" value="POLO_BOX"/>
    <property type="match status" value="2"/>
</dbReference>
<evidence type="ECO:0000256" key="2">
    <source>
        <dbReference type="ARBA" id="ARBA00022679"/>
    </source>
</evidence>
<dbReference type="InterPro" id="IPR017441">
    <property type="entry name" value="Protein_kinase_ATP_BS"/>
</dbReference>
<feature type="compositionally biased region" description="Gly residues" evidence="9">
    <location>
        <begin position="527"/>
        <end position="538"/>
    </location>
</feature>
<dbReference type="SMART" id="SM00220">
    <property type="entry name" value="S_TKc"/>
    <property type="match status" value="1"/>
</dbReference>
<accession>A0A4Y7SRH3</accession>
<comment type="caution">
    <text evidence="12">The sequence shown here is derived from an EMBL/GenBank/DDBJ whole genome shotgun (WGS) entry which is preliminary data.</text>
</comment>
<feature type="binding site" evidence="7">
    <location>
        <position position="124"/>
    </location>
    <ligand>
        <name>ATP</name>
        <dbReference type="ChEBI" id="CHEBI:30616"/>
    </ligand>
</feature>
<dbReference type="GO" id="GO:0005634">
    <property type="term" value="C:nucleus"/>
    <property type="evidence" value="ECO:0007669"/>
    <property type="project" value="TreeGrafter"/>
</dbReference>
<feature type="region of interest" description="Disordered" evidence="9">
    <location>
        <begin position="1"/>
        <end position="83"/>
    </location>
</feature>
<dbReference type="SUPFAM" id="SSF82615">
    <property type="entry name" value="Polo-box domain"/>
    <property type="match status" value="2"/>
</dbReference>
<comment type="similarity">
    <text evidence="8">Belongs to the protein kinase superfamily. Ser/Thr protein kinase family. CDC5/Polo subfamily.</text>
</comment>
<dbReference type="PROSITE" id="PS00107">
    <property type="entry name" value="PROTEIN_KINASE_ATP"/>
    <property type="match status" value="1"/>
</dbReference>
<dbReference type="SUPFAM" id="SSF56112">
    <property type="entry name" value="Protein kinase-like (PK-like)"/>
    <property type="match status" value="1"/>
</dbReference>
<evidence type="ECO:0000256" key="7">
    <source>
        <dbReference type="PROSITE-ProRule" id="PRU10141"/>
    </source>
</evidence>
<dbReference type="CDD" id="cd13117">
    <property type="entry name" value="POLO_box_2"/>
    <property type="match status" value="1"/>
</dbReference>
<reference evidence="12 13" key="1">
    <citation type="journal article" date="2019" name="Nat. Ecol. Evol.">
        <title>Megaphylogeny resolves global patterns of mushroom evolution.</title>
        <authorList>
            <person name="Varga T."/>
            <person name="Krizsan K."/>
            <person name="Foldi C."/>
            <person name="Dima B."/>
            <person name="Sanchez-Garcia M."/>
            <person name="Sanchez-Ramirez S."/>
            <person name="Szollosi G.J."/>
            <person name="Szarkandi J.G."/>
            <person name="Papp V."/>
            <person name="Albert L."/>
            <person name="Andreopoulos W."/>
            <person name="Angelini C."/>
            <person name="Antonin V."/>
            <person name="Barry K.W."/>
            <person name="Bougher N.L."/>
            <person name="Buchanan P."/>
            <person name="Buyck B."/>
            <person name="Bense V."/>
            <person name="Catcheside P."/>
            <person name="Chovatia M."/>
            <person name="Cooper J."/>
            <person name="Damon W."/>
            <person name="Desjardin D."/>
            <person name="Finy P."/>
            <person name="Geml J."/>
            <person name="Haridas S."/>
            <person name="Hughes K."/>
            <person name="Justo A."/>
            <person name="Karasinski D."/>
            <person name="Kautmanova I."/>
            <person name="Kiss B."/>
            <person name="Kocsube S."/>
            <person name="Kotiranta H."/>
            <person name="LaButti K.M."/>
            <person name="Lechner B.E."/>
            <person name="Liimatainen K."/>
            <person name="Lipzen A."/>
            <person name="Lukacs Z."/>
            <person name="Mihaltcheva S."/>
            <person name="Morgado L.N."/>
            <person name="Niskanen T."/>
            <person name="Noordeloos M.E."/>
            <person name="Ohm R.A."/>
            <person name="Ortiz-Santana B."/>
            <person name="Ovrebo C."/>
            <person name="Racz N."/>
            <person name="Riley R."/>
            <person name="Savchenko A."/>
            <person name="Shiryaev A."/>
            <person name="Soop K."/>
            <person name="Spirin V."/>
            <person name="Szebenyi C."/>
            <person name="Tomsovsky M."/>
            <person name="Tulloss R.E."/>
            <person name="Uehling J."/>
            <person name="Grigoriev I.V."/>
            <person name="Vagvolgyi C."/>
            <person name="Papp T."/>
            <person name="Martin F.M."/>
            <person name="Miettinen O."/>
            <person name="Hibbett D.S."/>
            <person name="Nagy L.G."/>
        </authorList>
    </citation>
    <scope>NUCLEOTIDE SEQUENCE [LARGE SCALE GENOMIC DNA]</scope>
    <source>
        <strain evidence="12 13">FP101781</strain>
    </source>
</reference>
<feature type="compositionally biased region" description="Basic and acidic residues" evidence="9">
    <location>
        <begin position="952"/>
        <end position="986"/>
    </location>
</feature>
<dbReference type="OrthoDB" id="408964at2759"/>
<protein>
    <recommendedName>
        <fullName evidence="8">Serine/threonine-protein kinase</fullName>
        <ecNumber evidence="8">2.7.11.21</ecNumber>
    </recommendedName>
</protein>
<dbReference type="PANTHER" id="PTHR24345:SF0">
    <property type="entry name" value="CELL CYCLE SERINE_THREONINE-PROTEIN KINASE CDC5_MSD2"/>
    <property type="match status" value="1"/>
</dbReference>
<keyword evidence="13" id="KW-1185">Reference proteome</keyword>
<keyword evidence="1 8" id="KW-0723">Serine/threonine-protein kinase</keyword>
<dbReference type="Pfam" id="PF00069">
    <property type="entry name" value="Pkinase"/>
    <property type="match status" value="1"/>
</dbReference>
<dbReference type="GO" id="GO:0005737">
    <property type="term" value="C:cytoplasm"/>
    <property type="evidence" value="ECO:0007669"/>
    <property type="project" value="TreeGrafter"/>
</dbReference>
<evidence type="ECO:0000256" key="6">
    <source>
        <dbReference type="ARBA" id="ARBA00022840"/>
    </source>
</evidence>
<gene>
    <name evidence="12" type="ORF">FA13DRAFT_1797307</name>
</gene>
<dbReference type="PROSITE" id="PS50011">
    <property type="entry name" value="PROTEIN_KINASE_DOM"/>
    <property type="match status" value="1"/>
</dbReference>
<dbReference type="InterPro" id="IPR033701">
    <property type="entry name" value="POLO_box_1"/>
</dbReference>
<dbReference type="FunFam" id="3.30.200.20:FF:000042">
    <property type="entry name" value="Aurora kinase A"/>
    <property type="match status" value="1"/>
</dbReference>
<dbReference type="GO" id="GO:0005524">
    <property type="term" value="F:ATP binding"/>
    <property type="evidence" value="ECO:0007669"/>
    <property type="project" value="UniProtKB-UniRule"/>
</dbReference>
<evidence type="ECO:0000256" key="8">
    <source>
        <dbReference type="RuleBase" id="RU361162"/>
    </source>
</evidence>
<feature type="compositionally biased region" description="Low complexity" evidence="9">
    <location>
        <begin position="395"/>
        <end position="410"/>
    </location>
</feature>
<dbReference type="STRING" id="71717.A0A4Y7SRH3"/>
<dbReference type="InterPro" id="IPR008271">
    <property type="entry name" value="Ser/Thr_kinase_AS"/>
</dbReference>
<feature type="region of interest" description="Disordered" evidence="9">
    <location>
        <begin position="945"/>
        <end position="996"/>
    </location>
</feature>
<dbReference type="CDD" id="cd14099">
    <property type="entry name" value="STKc_PLK"/>
    <property type="match status" value="1"/>
</dbReference>
<organism evidence="12 13">
    <name type="scientific">Coprinellus micaceus</name>
    <name type="common">Glistening ink-cap mushroom</name>
    <name type="synonym">Coprinus micaceus</name>
    <dbReference type="NCBI Taxonomy" id="71717"/>
    <lineage>
        <taxon>Eukaryota</taxon>
        <taxon>Fungi</taxon>
        <taxon>Dikarya</taxon>
        <taxon>Basidiomycota</taxon>
        <taxon>Agaricomycotina</taxon>
        <taxon>Agaricomycetes</taxon>
        <taxon>Agaricomycetidae</taxon>
        <taxon>Agaricales</taxon>
        <taxon>Agaricineae</taxon>
        <taxon>Psathyrellaceae</taxon>
        <taxon>Coprinellus</taxon>
    </lineage>
</organism>
<proteinExistence type="inferred from homology"/>
<dbReference type="Gene3D" id="3.30.1120.30">
    <property type="entry name" value="POLO box domain"/>
    <property type="match status" value="2"/>
</dbReference>
<evidence type="ECO:0000259" key="11">
    <source>
        <dbReference type="PROSITE" id="PS50078"/>
    </source>
</evidence>
<evidence type="ECO:0000256" key="5">
    <source>
        <dbReference type="ARBA" id="ARBA00022777"/>
    </source>
</evidence>
<dbReference type="InterPro" id="IPR036947">
    <property type="entry name" value="POLO_box_dom_sf"/>
</dbReference>
<dbReference type="PROSITE" id="PS00108">
    <property type="entry name" value="PROTEIN_KINASE_ST"/>
    <property type="match status" value="1"/>
</dbReference>
<dbReference type="Gene3D" id="3.30.200.20">
    <property type="entry name" value="Phosphorylase Kinase, domain 1"/>
    <property type="match status" value="1"/>
</dbReference>
<dbReference type="AlphaFoldDB" id="A0A4Y7SRH3"/>
<dbReference type="InterPro" id="IPR011009">
    <property type="entry name" value="Kinase-like_dom_sf"/>
</dbReference>
<feature type="domain" description="Protein kinase" evidence="10">
    <location>
        <begin position="88"/>
        <end position="343"/>
    </location>
</feature>
<evidence type="ECO:0000256" key="9">
    <source>
        <dbReference type="SAM" id="MobiDB-lite"/>
    </source>
</evidence>
<dbReference type="GO" id="GO:0007052">
    <property type="term" value="P:mitotic spindle organization"/>
    <property type="evidence" value="ECO:0007669"/>
    <property type="project" value="TreeGrafter"/>
</dbReference>
<feature type="domain" description="POLO box" evidence="11">
    <location>
        <begin position="743"/>
        <end position="826"/>
    </location>
</feature>
<dbReference type="GO" id="GO:0004674">
    <property type="term" value="F:protein serine/threonine kinase activity"/>
    <property type="evidence" value="ECO:0007669"/>
    <property type="project" value="UniProtKB-KW"/>
</dbReference>
<dbReference type="FunFam" id="1.10.510.10:FF:000647">
    <property type="entry name" value="Serine/threonine-protein kinase"/>
    <property type="match status" value="1"/>
</dbReference>
<feature type="compositionally biased region" description="Acidic residues" evidence="9">
    <location>
        <begin position="578"/>
        <end position="591"/>
    </location>
</feature>
<feature type="region of interest" description="Disordered" evidence="9">
    <location>
        <begin position="386"/>
        <end position="421"/>
    </location>
</feature>